<name>A0ABT0KI20_9GAMM</name>
<dbReference type="EMBL" id="JAGQDC010000029">
    <property type="protein sequence ID" value="MCL1031673.1"/>
    <property type="molecule type" value="Genomic_DNA"/>
</dbReference>
<gene>
    <name evidence="1" type="ORF">KAJ71_21995</name>
</gene>
<sequence>MKKVNTFEASAIVGGNCKKVCTVEFVRGTGGACMEVTTCLDKHGKVVSQNSAKVDSKNCSGLP</sequence>
<comment type="caution">
    <text evidence="1">The sequence shown here is derived from an EMBL/GenBank/DDBJ whole genome shotgun (WGS) entry which is preliminary data.</text>
</comment>
<evidence type="ECO:0000313" key="2">
    <source>
        <dbReference type="Proteomes" id="UP001165275"/>
    </source>
</evidence>
<dbReference type="RefSeq" id="WP_248947638.1">
    <property type="nucleotide sequence ID" value="NZ_CBCSGY010000020.1"/>
</dbReference>
<protein>
    <submittedName>
        <fullName evidence="1">DUF4762 family protein</fullName>
    </submittedName>
</protein>
<dbReference type="Proteomes" id="UP001165275">
    <property type="component" value="Unassembled WGS sequence"/>
</dbReference>
<reference evidence="1" key="1">
    <citation type="submission" date="2021-04" db="EMBL/GenBank/DDBJ databases">
        <title>Genome sequence of Serratia sp. arafor3.</title>
        <authorList>
            <person name="Besaury L."/>
        </authorList>
    </citation>
    <scope>NUCLEOTIDE SEQUENCE</scope>
    <source>
        <strain evidence="1">Arafor3</strain>
    </source>
</reference>
<proteinExistence type="predicted"/>
<evidence type="ECO:0000313" key="1">
    <source>
        <dbReference type="EMBL" id="MCL1031673.1"/>
    </source>
</evidence>
<accession>A0ABT0KI20</accession>
<dbReference type="Pfam" id="PF15959">
    <property type="entry name" value="DUF4762"/>
    <property type="match status" value="1"/>
</dbReference>
<dbReference type="InterPro" id="IPR031882">
    <property type="entry name" value="DUF4762"/>
</dbReference>
<keyword evidence="2" id="KW-1185">Reference proteome</keyword>
<organism evidence="1 2">
    <name type="scientific">Serratia silvae</name>
    <dbReference type="NCBI Taxonomy" id="2824122"/>
    <lineage>
        <taxon>Bacteria</taxon>
        <taxon>Pseudomonadati</taxon>
        <taxon>Pseudomonadota</taxon>
        <taxon>Gammaproteobacteria</taxon>
        <taxon>Enterobacterales</taxon>
        <taxon>Yersiniaceae</taxon>
        <taxon>Serratia</taxon>
    </lineage>
</organism>